<keyword evidence="1" id="KW-1133">Transmembrane helix</keyword>
<dbReference type="Proteomes" id="UP000652755">
    <property type="component" value="Unassembled WGS sequence"/>
</dbReference>
<gene>
    <name evidence="2" type="ORF">H7U22_19735</name>
</gene>
<evidence type="ECO:0008006" key="4">
    <source>
        <dbReference type="Google" id="ProtNLM"/>
    </source>
</evidence>
<organism evidence="2 3">
    <name type="scientific">Pedobacter fastidiosus</name>
    <dbReference type="NCBI Taxonomy" id="2765361"/>
    <lineage>
        <taxon>Bacteria</taxon>
        <taxon>Pseudomonadati</taxon>
        <taxon>Bacteroidota</taxon>
        <taxon>Sphingobacteriia</taxon>
        <taxon>Sphingobacteriales</taxon>
        <taxon>Sphingobacteriaceae</taxon>
        <taxon>Pedobacter</taxon>
    </lineage>
</organism>
<dbReference type="EMBL" id="JACRYL010000024">
    <property type="protein sequence ID" value="MBC6112660.1"/>
    <property type="molecule type" value="Genomic_DNA"/>
</dbReference>
<comment type="caution">
    <text evidence="2">The sequence shown here is derived from an EMBL/GenBank/DDBJ whole genome shotgun (WGS) entry which is preliminary data.</text>
</comment>
<proteinExistence type="predicted"/>
<feature type="transmembrane region" description="Helical" evidence="1">
    <location>
        <begin position="97"/>
        <end position="115"/>
    </location>
</feature>
<evidence type="ECO:0000256" key="1">
    <source>
        <dbReference type="SAM" id="Phobius"/>
    </source>
</evidence>
<keyword evidence="1" id="KW-0472">Membrane</keyword>
<evidence type="ECO:0000313" key="3">
    <source>
        <dbReference type="Proteomes" id="UP000652755"/>
    </source>
</evidence>
<protein>
    <recommendedName>
        <fullName evidence="4">DUF998 domain-containing protein</fullName>
    </recommendedName>
</protein>
<keyword evidence="3" id="KW-1185">Reference proteome</keyword>
<evidence type="ECO:0000313" key="2">
    <source>
        <dbReference type="EMBL" id="MBC6112660.1"/>
    </source>
</evidence>
<feature type="transmembrane region" description="Helical" evidence="1">
    <location>
        <begin position="121"/>
        <end position="138"/>
    </location>
</feature>
<accession>A0ABR7KXA7</accession>
<feature type="transmembrane region" description="Helical" evidence="1">
    <location>
        <begin position="174"/>
        <end position="195"/>
    </location>
</feature>
<keyword evidence="1" id="KW-0812">Transmembrane</keyword>
<feature type="transmembrane region" description="Helical" evidence="1">
    <location>
        <begin position="150"/>
        <end position="168"/>
    </location>
</feature>
<feature type="transmembrane region" description="Helical" evidence="1">
    <location>
        <begin position="65"/>
        <end position="85"/>
    </location>
</feature>
<reference evidence="2 3" key="1">
    <citation type="submission" date="2020-08" db="EMBL/GenBank/DDBJ databases">
        <authorList>
            <person name="Sun Q."/>
            <person name="Inoue M."/>
        </authorList>
    </citation>
    <scope>NUCLEOTIDE SEQUENCE [LARGE SCALE GENOMIC DNA]</scope>
    <source>
        <strain evidence="2 3">CCM 8938</strain>
    </source>
</reference>
<feature type="transmembrane region" description="Helical" evidence="1">
    <location>
        <begin position="12"/>
        <end position="35"/>
    </location>
</feature>
<dbReference type="RefSeq" id="WP_187073077.1">
    <property type="nucleotide sequence ID" value="NZ_JACRYL010000024.1"/>
</dbReference>
<sequence length="203" mass="23033">MEITTQTKINYLKYAGTGYIIAGLAFISFGFPFWFLNAVDEIPKHHNLLPFVIIVDDLFPMNLKFWSVTICSIGLLIGSYSLYKVGEPTGFGTKRRFFYVALLGGFCYFLSTWMLIPFAPLGAFLSALGMILIGIASLKTKLWLGWKRFSPLLVGVFPFFFMYPLLLITGQRPAALIGCWGFSWILLGVVCWLRIKEVKRLSR</sequence>
<name>A0ABR7KXA7_9SPHI</name>